<dbReference type="Proteomes" id="UP001474421">
    <property type="component" value="Unassembled WGS sequence"/>
</dbReference>
<dbReference type="EMBL" id="JAOTOJ010000009">
    <property type="protein sequence ID" value="KAK9395605.1"/>
    <property type="molecule type" value="Genomic_DNA"/>
</dbReference>
<name>A0AAW1B1B2_CROAD</name>
<reference evidence="1 2" key="1">
    <citation type="journal article" date="2024" name="Proc. Natl. Acad. Sci. U.S.A.">
        <title>The genetic regulatory architecture and epigenomic basis for age-related changes in rattlesnake venom.</title>
        <authorList>
            <person name="Hogan M.P."/>
            <person name="Holding M.L."/>
            <person name="Nystrom G.S."/>
            <person name="Colston T.J."/>
            <person name="Bartlett D.A."/>
            <person name="Mason A.J."/>
            <person name="Ellsworth S.A."/>
            <person name="Rautsaw R.M."/>
            <person name="Lawrence K.C."/>
            <person name="Strickland J.L."/>
            <person name="He B."/>
            <person name="Fraser P."/>
            <person name="Margres M.J."/>
            <person name="Gilbert D.M."/>
            <person name="Gibbs H.L."/>
            <person name="Parkinson C.L."/>
            <person name="Rokyta D.R."/>
        </authorList>
    </citation>
    <scope>NUCLEOTIDE SEQUENCE [LARGE SCALE GENOMIC DNA]</scope>
    <source>
        <strain evidence="1">DRR0105</strain>
    </source>
</reference>
<sequence>MIRFQNYGRLC</sequence>
<comment type="caution">
    <text evidence="1">The sequence shown here is derived from an EMBL/GenBank/DDBJ whole genome shotgun (WGS) entry which is preliminary data.</text>
</comment>
<evidence type="ECO:0000313" key="1">
    <source>
        <dbReference type="EMBL" id="KAK9395605.1"/>
    </source>
</evidence>
<evidence type="ECO:0000313" key="2">
    <source>
        <dbReference type="Proteomes" id="UP001474421"/>
    </source>
</evidence>
<accession>A0AAW1B1B2</accession>
<protein>
    <submittedName>
        <fullName evidence="1">Uncharacterized protein</fullName>
    </submittedName>
</protein>
<gene>
    <name evidence="1" type="ORF">NXF25_018966</name>
</gene>
<organism evidence="1 2">
    <name type="scientific">Crotalus adamanteus</name>
    <name type="common">Eastern diamondback rattlesnake</name>
    <dbReference type="NCBI Taxonomy" id="8729"/>
    <lineage>
        <taxon>Eukaryota</taxon>
        <taxon>Metazoa</taxon>
        <taxon>Chordata</taxon>
        <taxon>Craniata</taxon>
        <taxon>Vertebrata</taxon>
        <taxon>Euteleostomi</taxon>
        <taxon>Lepidosauria</taxon>
        <taxon>Squamata</taxon>
        <taxon>Bifurcata</taxon>
        <taxon>Unidentata</taxon>
        <taxon>Episquamata</taxon>
        <taxon>Toxicofera</taxon>
        <taxon>Serpentes</taxon>
        <taxon>Colubroidea</taxon>
        <taxon>Viperidae</taxon>
        <taxon>Crotalinae</taxon>
        <taxon>Crotalus</taxon>
    </lineage>
</organism>
<keyword evidence="2" id="KW-1185">Reference proteome</keyword>
<proteinExistence type="predicted"/>